<dbReference type="AlphaFoldDB" id="A0AAP0M1X7"/>
<dbReference type="EMBL" id="JBCGBO010000006">
    <property type="protein sequence ID" value="KAK9194153.1"/>
    <property type="molecule type" value="Genomic_DNA"/>
</dbReference>
<keyword evidence="2" id="KW-1185">Reference proteome</keyword>
<dbReference type="Proteomes" id="UP001428341">
    <property type="component" value="Unassembled WGS sequence"/>
</dbReference>
<name>A0AAP0M1X7_9ROSI</name>
<proteinExistence type="predicted"/>
<reference evidence="1 2" key="1">
    <citation type="submission" date="2024-05" db="EMBL/GenBank/DDBJ databases">
        <title>Haplotype-resolved chromosome-level genome assembly of Huyou (Citrus changshanensis).</title>
        <authorList>
            <person name="Miao C."/>
            <person name="Chen W."/>
            <person name="Wu Y."/>
            <person name="Wang L."/>
            <person name="Zhao S."/>
            <person name="Grierson D."/>
            <person name="Xu C."/>
            <person name="Chen K."/>
        </authorList>
    </citation>
    <scope>NUCLEOTIDE SEQUENCE [LARGE SCALE GENOMIC DNA]</scope>
    <source>
        <strain evidence="1">01-14</strain>
        <tissue evidence="1">Leaf</tissue>
    </source>
</reference>
<organism evidence="1 2">
    <name type="scientific">Citrus x changshan-huyou</name>
    <dbReference type="NCBI Taxonomy" id="2935761"/>
    <lineage>
        <taxon>Eukaryota</taxon>
        <taxon>Viridiplantae</taxon>
        <taxon>Streptophyta</taxon>
        <taxon>Embryophyta</taxon>
        <taxon>Tracheophyta</taxon>
        <taxon>Spermatophyta</taxon>
        <taxon>Magnoliopsida</taxon>
        <taxon>eudicotyledons</taxon>
        <taxon>Gunneridae</taxon>
        <taxon>Pentapetalae</taxon>
        <taxon>rosids</taxon>
        <taxon>malvids</taxon>
        <taxon>Sapindales</taxon>
        <taxon>Rutaceae</taxon>
        <taxon>Aurantioideae</taxon>
        <taxon>Citrus</taxon>
    </lineage>
</organism>
<gene>
    <name evidence="1" type="ORF">WN944_004855</name>
</gene>
<sequence length="93" mass="10566">MLLKSMYISCDFGFRIHLFCCTIIVYNHLHHSQAPDTKLNSVNIIDSLIEKSYCSSETRNQLKLGLLHFEEIHYAALSLSITMNGASCLLVFV</sequence>
<comment type="caution">
    <text evidence="1">The sequence shown here is derived from an EMBL/GenBank/DDBJ whole genome shotgun (WGS) entry which is preliminary data.</text>
</comment>
<accession>A0AAP0M1X7</accession>
<evidence type="ECO:0000313" key="2">
    <source>
        <dbReference type="Proteomes" id="UP001428341"/>
    </source>
</evidence>
<protein>
    <submittedName>
        <fullName evidence="1">Uncharacterized protein</fullName>
    </submittedName>
</protein>
<evidence type="ECO:0000313" key="1">
    <source>
        <dbReference type="EMBL" id="KAK9194153.1"/>
    </source>
</evidence>